<evidence type="ECO:0008006" key="3">
    <source>
        <dbReference type="Google" id="ProtNLM"/>
    </source>
</evidence>
<evidence type="ECO:0000313" key="1">
    <source>
        <dbReference type="EMBL" id="MCM1990654.1"/>
    </source>
</evidence>
<gene>
    <name evidence="1" type="ORF">KDK92_13055</name>
</gene>
<dbReference type="EMBL" id="JAGSOJ010000002">
    <property type="protein sequence ID" value="MCM1990654.1"/>
    <property type="molecule type" value="Genomic_DNA"/>
</dbReference>
<proteinExistence type="predicted"/>
<dbReference type="RefSeq" id="WP_250859746.1">
    <property type="nucleotide sequence ID" value="NZ_JAGSOJ010000002.1"/>
</dbReference>
<accession>A0A9J6P364</accession>
<protein>
    <recommendedName>
        <fullName evidence="3">DUF4350 domain-containing protein</fullName>
    </recommendedName>
</protein>
<comment type="caution">
    <text evidence="1">The sequence shown here is derived from an EMBL/GenBank/DDBJ whole genome shotgun (WGS) entry which is preliminary data.</text>
</comment>
<reference evidence="1" key="2">
    <citation type="submission" date="2021-04" db="EMBL/GenBank/DDBJ databases">
        <authorList>
            <person name="Dong X."/>
        </authorList>
    </citation>
    <scope>NUCLEOTIDE SEQUENCE</scope>
    <source>
        <strain evidence="1">ZWT</strain>
    </source>
</reference>
<sequence length="357" mass="42468">MKRIKRKEYWSLIILIPAFLILVFFFGKVSGEGGVRYSVFNRGRSGSSVFFKTLKALDKEVLFTVEDIETNISTNQIIFYDVHKKQYYPIYDEAFYDMLLEKKAVFTLAAEDIEIYVDKFESEYNTDWDEEEVFEINDNTKAYRFMKDEGEIIFIESRALLNLFLLENKEGAYWLYDIFRKNKRSITFNEKGLMGNSDERNLWTDLPANVKIICIQILFVLIAYMILKGRRFGKGVPYVEELERVENEYVISCAGIFQKNKNWDIVYEGYFRNFLQNALGYFGKGREGDLDIIYDIWQLKEIEGEDKLKKLININNEIKGMSNKDIKKNKKKYFEAINILEKLNFIIDRRREEAWKR</sequence>
<dbReference type="Proteomes" id="UP001056429">
    <property type="component" value="Unassembled WGS sequence"/>
</dbReference>
<keyword evidence="2" id="KW-1185">Reference proteome</keyword>
<name>A0A9J6P364_9CLOT</name>
<evidence type="ECO:0000313" key="2">
    <source>
        <dbReference type="Proteomes" id="UP001056429"/>
    </source>
</evidence>
<reference evidence="1" key="1">
    <citation type="journal article" date="2021" name="mSystems">
        <title>Bacteria and Archaea Synergistically Convert Glycine Betaine to Biogenic Methane in the Formosa Cold Seep of the South China Sea.</title>
        <authorList>
            <person name="Li L."/>
            <person name="Zhang W."/>
            <person name="Zhang S."/>
            <person name="Song L."/>
            <person name="Sun Q."/>
            <person name="Zhang H."/>
            <person name="Xiang H."/>
            <person name="Dong X."/>
        </authorList>
    </citation>
    <scope>NUCLEOTIDE SEQUENCE</scope>
    <source>
        <strain evidence="1">ZWT</strain>
    </source>
</reference>
<dbReference type="AlphaFoldDB" id="A0A9J6P364"/>
<organism evidence="1 2">
    <name type="scientific">Oceanirhabdus seepicola</name>
    <dbReference type="NCBI Taxonomy" id="2828781"/>
    <lineage>
        <taxon>Bacteria</taxon>
        <taxon>Bacillati</taxon>
        <taxon>Bacillota</taxon>
        <taxon>Clostridia</taxon>
        <taxon>Eubacteriales</taxon>
        <taxon>Clostridiaceae</taxon>
        <taxon>Oceanirhabdus</taxon>
    </lineage>
</organism>